<gene>
    <name evidence="2" type="ORF">NOO_LOCUS10777</name>
</gene>
<name>A0A182ERK9_ONCOC</name>
<dbReference type="Pfam" id="PF00567">
    <property type="entry name" value="TUDOR"/>
    <property type="match status" value="1"/>
</dbReference>
<dbReference type="InterPro" id="IPR002999">
    <property type="entry name" value="Tudor"/>
</dbReference>
<feature type="domain" description="Tudor" evidence="1">
    <location>
        <begin position="44"/>
        <end position="163"/>
    </location>
</feature>
<dbReference type="EMBL" id="UYRW01006577">
    <property type="protein sequence ID" value="VDM94504.1"/>
    <property type="molecule type" value="Genomic_DNA"/>
</dbReference>
<evidence type="ECO:0000313" key="4">
    <source>
        <dbReference type="WBParaSite" id="nOo.2.0.1.t10777-RA"/>
    </source>
</evidence>
<accession>A0A182ERK9</accession>
<keyword evidence="3" id="KW-1185">Reference proteome</keyword>
<evidence type="ECO:0000313" key="3">
    <source>
        <dbReference type="Proteomes" id="UP000271087"/>
    </source>
</evidence>
<dbReference type="STRING" id="42157.A0A182ERK9"/>
<dbReference type="Gene3D" id="2.30.30.140">
    <property type="match status" value="1"/>
</dbReference>
<proteinExistence type="predicted"/>
<organism evidence="4">
    <name type="scientific">Onchocerca ochengi</name>
    <name type="common">Filarial nematode worm</name>
    <dbReference type="NCBI Taxonomy" id="42157"/>
    <lineage>
        <taxon>Eukaryota</taxon>
        <taxon>Metazoa</taxon>
        <taxon>Ecdysozoa</taxon>
        <taxon>Nematoda</taxon>
        <taxon>Chromadorea</taxon>
        <taxon>Rhabditida</taxon>
        <taxon>Spirurina</taxon>
        <taxon>Spiruromorpha</taxon>
        <taxon>Filarioidea</taxon>
        <taxon>Onchocercidae</taxon>
        <taxon>Onchocerca</taxon>
    </lineage>
</organism>
<reference evidence="2 3" key="2">
    <citation type="submission" date="2018-08" db="EMBL/GenBank/DDBJ databases">
        <authorList>
            <person name="Laetsch R D."/>
            <person name="Stevens L."/>
            <person name="Kumar S."/>
            <person name="Blaxter L. M."/>
        </authorList>
    </citation>
    <scope>NUCLEOTIDE SEQUENCE [LARGE SCALE GENOMIC DNA]</scope>
</reference>
<dbReference type="OrthoDB" id="5862676at2759"/>
<evidence type="ECO:0000313" key="2">
    <source>
        <dbReference type="EMBL" id="VDM94504.1"/>
    </source>
</evidence>
<evidence type="ECO:0000259" key="1">
    <source>
        <dbReference type="Pfam" id="PF00567"/>
    </source>
</evidence>
<dbReference type="SUPFAM" id="SSF63748">
    <property type="entry name" value="Tudor/PWWP/MBT"/>
    <property type="match status" value="1"/>
</dbReference>
<dbReference type="Proteomes" id="UP000271087">
    <property type="component" value="Unassembled WGS sequence"/>
</dbReference>
<sequence>MRFGGKYLVAAPPDGRALWVRHDGSSINLMASTCFIPAVLVLPIDDCFEVRILRVDRVAKCLYVRPLCNDNQYDELNANLSAATANDEVDSCHHAVSQPLNMSTVYMARTEKGYLRAVLLKKEMKVNCPMYGIDHGEVYDISANDVCELLPSLLDVPPLCLCIVLKSCCNTNKCEEFTSFEEGAICIAKICNEFPSNYPQRAKEMYPPAIMSQIYKKDEHGKFVEITCTMKVIDKVPEAPLIPVTNEIRFSRTVESSVVPASVVAESVASRKVFFQAILKNFQYIVR</sequence>
<dbReference type="WBParaSite" id="nOo.2.0.1.t10777-RA">
    <property type="protein sequence ID" value="nOo.2.0.1.t10777-RA"/>
    <property type="gene ID" value="nOo.2.0.1.g10777"/>
</dbReference>
<dbReference type="AlphaFoldDB" id="A0A182ERK9"/>
<reference evidence="4" key="1">
    <citation type="submission" date="2016-06" db="UniProtKB">
        <authorList>
            <consortium name="WormBaseParasite"/>
        </authorList>
    </citation>
    <scope>IDENTIFICATION</scope>
</reference>
<protein>
    <submittedName>
        <fullName evidence="4">Tudor domain-containing protein</fullName>
    </submittedName>
</protein>